<sequence length="82" mass="9671">MDHREPRRVDNYSTGPGNVGQLNDDNTRTANRYISSIRSAVERCIAHWKNWKILKTGYRGRLTELPNLIRTVTRLELYRLGW</sequence>
<gene>
    <name evidence="5" type="ORF">A6122_2677</name>
</gene>
<dbReference type="Proteomes" id="UP000077071">
    <property type="component" value="Chromosome"/>
</dbReference>
<evidence type="ECO:0000313" key="6">
    <source>
        <dbReference type="Proteomes" id="UP000077071"/>
    </source>
</evidence>
<dbReference type="EMBL" id="CP015515">
    <property type="protein sequence ID" value="AND17790.1"/>
    <property type="molecule type" value="Genomic_DNA"/>
</dbReference>
<dbReference type="RefSeq" id="WP_084416082.1">
    <property type="nucleotide sequence ID" value="NZ_CP015515.1"/>
</dbReference>
<accession>A0A160KV25</accession>
<keyword evidence="2" id="KW-0479">Metal-binding</keyword>
<evidence type="ECO:0000259" key="4">
    <source>
        <dbReference type="Pfam" id="PF13359"/>
    </source>
</evidence>
<comment type="cofactor">
    <cofactor evidence="1">
        <name>a divalent metal cation</name>
        <dbReference type="ChEBI" id="CHEBI:60240"/>
    </cofactor>
</comment>
<dbReference type="Pfam" id="PF13359">
    <property type="entry name" value="DDE_Tnp_4"/>
    <property type="match status" value="1"/>
</dbReference>
<proteinExistence type="predicted"/>
<keyword evidence="6" id="KW-1185">Reference proteome</keyword>
<evidence type="ECO:0000256" key="3">
    <source>
        <dbReference type="SAM" id="MobiDB-lite"/>
    </source>
</evidence>
<feature type="region of interest" description="Disordered" evidence="3">
    <location>
        <begin position="1"/>
        <end position="25"/>
    </location>
</feature>
<organism evidence="5 6">
    <name type="scientific">Rathayibacter tritici</name>
    <dbReference type="NCBI Taxonomy" id="33888"/>
    <lineage>
        <taxon>Bacteria</taxon>
        <taxon>Bacillati</taxon>
        <taxon>Actinomycetota</taxon>
        <taxon>Actinomycetes</taxon>
        <taxon>Micrococcales</taxon>
        <taxon>Microbacteriaceae</taxon>
        <taxon>Rathayibacter</taxon>
    </lineage>
</organism>
<dbReference type="STRING" id="33888.A6122_2677"/>
<dbReference type="KEGG" id="rtn:A6122_2677"/>
<reference evidence="5 6" key="1">
    <citation type="submission" date="2016-05" db="EMBL/GenBank/DDBJ databases">
        <title>Complete genome sequence of Rathayibacter tritici NCPPB 1953.</title>
        <authorList>
            <person name="Park J."/>
            <person name="Lee H.-H."/>
            <person name="Lee S.-W."/>
            <person name="Seo Y.-S."/>
        </authorList>
    </citation>
    <scope>NUCLEOTIDE SEQUENCE [LARGE SCALE GENOMIC DNA]</scope>
    <source>
        <strain evidence="5 6">NCPPB 1953</strain>
    </source>
</reference>
<dbReference type="InterPro" id="IPR027806">
    <property type="entry name" value="HARBI1_dom"/>
</dbReference>
<name>A0A160KV25_9MICO</name>
<protein>
    <recommendedName>
        <fullName evidence="4">DDE Tnp4 domain-containing protein</fullName>
    </recommendedName>
</protein>
<dbReference type="AlphaFoldDB" id="A0A160KV25"/>
<evidence type="ECO:0000313" key="5">
    <source>
        <dbReference type="EMBL" id="AND17790.1"/>
    </source>
</evidence>
<feature type="domain" description="DDE Tnp4" evidence="4">
    <location>
        <begin position="21"/>
        <end position="75"/>
    </location>
</feature>
<feature type="compositionally biased region" description="Basic and acidic residues" evidence="3">
    <location>
        <begin position="1"/>
        <end position="10"/>
    </location>
</feature>
<dbReference type="GO" id="GO:0046872">
    <property type="term" value="F:metal ion binding"/>
    <property type="evidence" value="ECO:0007669"/>
    <property type="project" value="UniProtKB-KW"/>
</dbReference>
<evidence type="ECO:0000256" key="2">
    <source>
        <dbReference type="ARBA" id="ARBA00022723"/>
    </source>
</evidence>
<feature type="compositionally biased region" description="Polar residues" evidence="3">
    <location>
        <begin position="11"/>
        <end position="25"/>
    </location>
</feature>
<evidence type="ECO:0000256" key="1">
    <source>
        <dbReference type="ARBA" id="ARBA00001968"/>
    </source>
</evidence>